<dbReference type="EMBL" id="CM037020">
    <property type="protein sequence ID" value="KAH7670235.1"/>
    <property type="molecule type" value="Genomic_DNA"/>
</dbReference>
<evidence type="ECO:0000313" key="1">
    <source>
        <dbReference type="EMBL" id="KAH7670235.1"/>
    </source>
</evidence>
<keyword evidence="2" id="KW-1185">Reference proteome</keyword>
<reference evidence="2" key="1">
    <citation type="journal article" date="2022" name="Nat. Commun.">
        <title>Chromosome evolution and the genetic basis of agronomically important traits in greater yam.</title>
        <authorList>
            <person name="Bredeson J.V."/>
            <person name="Lyons J.B."/>
            <person name="Oniyinde I.O."/>
            <person name="Okereke N.R."/>
            <person name="Kolade O."/>
            <person name="Nnabue I."/>
            <person name="Nwadili C.O."/>
            <person name="Hribova E."/>
            <person name="Parker M."/>
            <person name="Nwogha J."/>
            <person name="Shu S."/>
            <person name="Carlson J."/>
            <person name="Kariba R."/>
            <person name="Muthemba S."/>
            <person name="Knop K."/>
            <person name="Barton G.J."/>
            <person name="Sherwood A.V."/>
            <person name="Lopez-Montes A."/>
            <person name="Asiedu R."/>
            <person name="Jamnadass R."/>
            <person name="Muchugi A."/>
            <person name="Goodstein D."/>
            <person name="Egesi C.N."/>
            <person name="Featherston J."/>
            <person name="Asfaw A."/>
            <person name="Simpson G.G."/>
            <person name="Dolezel J."/>
            <person name="Hendre P.S."/>
            <person name="Van Deynze A."/>
            <person name="Kumar P.L."/>
            <person name="Obidiegwu J.E."/>
            <person name="Bhattacharjee R."/>
            <person name="Rokhsar D.S."/>
        </authorList>
    </citation>
    <scope>NUCLEOTIDE SEQUENCE [LARGE SCALE GENOMIC DNA]</scope>
    <source>
        <strain evidence="2">cv. TDa95/00328</strain>
    </source>
</reference>
<proteinExistence type="predicted"/>
<sequence length="193" mass="22828">MDIIQIEKLQAMKRYRKRQLIPTLSQYLLSIVMLGLFLSSPLWIFKLSYYISATFSSLFRLRNIISGPKCLFFLFNIIIIFLVGESKLSKSSPAPDIYEEYVKRNVKLIRKDKEVKKEVLLIEEKKERDEEIEKEENKEENEEMSVCDDEEDMDGEEEDEGLPLEELNKRAEDFIARFNLQRRLEARMLVSCA</sequence>
<gene>
    <name evidence="1" type="ORF">IHE45_10G012400</name>
</gene>
<comment type="caution">
    <text evidence="1">The sequence shown here is derived from an EMBL/GenBank/DDBJ whole genome shotgun (WGS) entry which is preliminary data.</text>
</comment>
<name>A0ACB7V9B5_DIOAL</name>
<evidence type="ECO:0000313" key="2">
    <source>
        <dbReference type="Proteomes" id="UP000827976"/>
    </source>
</evidence>
<dbReference type="Proteomes" id="UP000827976">
    <property type="component" value="Chromosome 10"/>
</dbReference>
<protein>
    <submittedName>
        <fullName evidence="1">Uncharacterized protein</fullName>
    </submittedName>
</protein>
<organism evidence="1 2">
    <name type="scientific">Dioscorea alata</name>
    <name type="common">Purple yam</name>
    <dbReference type="NCBI Taxonomy" id="55571"/>
    <lineage>
        <taxon>Eukaryota</taxon>
        <taxon>Viridiplantae</taxon>
        <taxon>Streptophyta</taxon>
        <taxon>Embryophyta</taxon>
        <taxon>Tracheophyta</taxon>
        <taxon>Spermatophyta</taxon>
        <taxon>Magnoliopsida</taxon>
        <taxon>Liliopsida</taxon>
        <taxon>Dioscoreales</taxon>
        <taxon>Dioscoreaceae</taxon>
        <taxon>Dioscorea</taxon>
    </lineage>
</organism>
<accession>A0ACB7V9B5</accession>